<organism evidence="1 2">
    <name type="scientific">Sphaerodactylus townsendi</name>
    <dbReference type="NCBI Taxonomy" id="933632"/>
    <lineage>
        <taxon>Eukaryota</taxon>
        <taxon>Metazoa</taxon>
        <taxon>Chordata</taxon>
        <taxon>Craniata</taxon>
        <taxon>Vertebrata</taxon>
        <taxon>Euteleostomi</taxon>
        <taxon>Lepidosauria</taxon>
        <taxon>Squamata</taxon>
        <taxon>Bifurcata</taxon>
        <taxon>Gekkota</taxon>
        <taxon>Sphaerodactylidae</taxon>
        <taxon>Sphaerodactylus</taxon>
    </lineage>
</organism>
<sequence length="155" mass="17169">MPLPSAAPTLSECGGCLLAMVGLAFAAGLFIVISGFLCVCIFRGSIPPEGRGVPSVWRQGGSLWIEPARSRREPDVLSRPERAPLWISRSHDWLLKPFPAERGRCDSTEDLHREPRSPGSSASLSYHNEQTWPLQPHVTLQDLHGFFRHNSQQST</sequence>
<dbReference type="EMBL" id="CM037628">
    <property type="protein sequence ID" value="KAH7996992.1"/>
    <property type="molecule type" value="Genomic_DNA"/>
</dbReference>
<comment type="caution">
    <text evidence="1">The sequence shown here is derived from an EMBL/GenBank/DDBJ whole genome shotgun (WGS) entry which is preliminary data.</text>
</comment>
<name>A0ACB8EVL3_9SAUR</name>
<evidence type="ECO:0000313" key="2">
    <source>
        <dbReference type="Proteomes" id="UP000827872"/>
    </source>
</evidence>
<accession>A0ACB8EVL3</accession>
<reference evidence="1" key="1">
    <citation type="submission" date="2021-08" db="EMBL/GenBank/DDBJ databases">
        <title>The first chromosome-level gecko genome reveals the dynamic sex chromosomes of Neotropical dwarf geckos (Sphaerodactylidae: Sphaerodactylus).</title>
        <authorList>
            <person name="Pinto B.J."/>
            <person name="Keating S.E."/>
            <person name="Gamble T."/>
        </authorList>
    </citation>
    <scope>NUCLEOTIDE SEQUENCE</scope>
    <source>
        <strain evidence="1">TG3544</strain>
    </source>
</reference>
<gene>
    <name evidence="1" type="ORF">K3G42_012559</name>
</gene>
<protein>
    <submittedName>
        <fullName evidence="1">Uncharacterized protein</fullName>
    </submittedName>
</protein>
<evidence type="ECO:0000313" key="1">
    <source>
        <dbReference type="EMBL" id="KAH7996992.1"/>
    </source>
</evidence>
<keyword evidence="2" id="KW-1185">Reference proteome</keyword>
<dbReference type="Proteomes" id="UP000827872">
    <property type="component" value="Linkage Group LG15"/>
</dbReference>
<proteinExistence type="predicted"/>